<dbReference type="AlphaFoldDB" id="A0A1G2ECD2"/>
<proteinExistence type="predicted"/>
<comment type="caution">
    <text evidence="1">The sequence shown here is derived from an EMBL/GenBank/DDBJ whole genome shotgun (WGS) entry which is preliminary data.</text>
</comment>
<protein>
    <submittedName>
        <fullName evidence="1">Uncharacterized protein</fullName>
    </submittedName>
</protein>
<reference evidence="1 2" key="1">
    <citation type="journal article" date="2016" name="Nat. Commun.">
        <title>Thousands of microbial genomes shed light on interconnected biogeochemical processes in an aquifer system.</title>
        <authorList>
            <person name="Anantharaman K."/>
            <person name="Brown C.T."/>
            <person name="Hug L.A."/>
            <person name="Sharon I."/>
            <person name="Castelle C.J."/>
            <person name="Probst A.J."/>
            <person name="Thomas B.C."/>
            <person name="Singh A."/>
            <person name="Wilkins M.J."/>
            <person name="Karaoz U."/>
            <person name="Brodie E.L."/>
            <person name="Williams K.H."/>
            <person name="Hubbard S.S."/>
            <person name="Banfield J.F."/>
        </authorList>
    </citation>
    <scope>NUCLEOTIDE SEQUENCE [LARGE SCALE GENOMIC DNA]</scope>
</reference>
<organism evidence="1 2">
    <name type="scientific">Candidatus Nealsonbacteria bacterium RIFCSPLOWO2_01_FULL_41_9</name>
    <dbReference type="NCBI Taxonomy" id="1801671"/>
    <lineage>
        <taxon>Bacteria</taxon>
        <taxon>Candidatus Nealsoniibacteriota</taxon>
    </lineage>
</organism>
<accession>A0A1G2ECD2</accession>
<evidence type="ECO:0000313" key="2">
    <source>
        <dbReference type="Proteomes" id="UP000176406"/>
    </source>
</evidence>
<evidence type="ECO:0000313" key="1">
    <source>
        <dbReference type="EMBL" id="OGZ22951.1"/>
    </source>
</evidence>
<name>A0A1G2ECD2_9BACT</name>
<dbReference type="Proteomes" id="UP000176406">
    <property type="component" value="Unassembled WGS sequence"/>
</dbReference>
<sequence>MQFPLGFTRCPKCQKFSLNIEPSDERQIIEWECPFCFNIISEEEWEKNIVGELDEELERQKDFHLGQILAYMPGEITPAKAKELAIEYVKNLEKEKLPLLFENIRVTDNREEWQINFDEIFYCIIVNKKTGALHKISIF</sequence>
<dbReference type="EMBL" id="MHMG01000030">
    <property type="protein sequence ID" value="OGZ22951.1"/>
    <property type="molecule type" value="Genomic_DNA"/>
</dbReference>
<gene>
    <name evidence="1" type="ORF">A3A08_00795</name>
</gene>